<evidence type="ECO:0008006" key="11">
    <source>
        <dbReference type="Google" id="ProtNLM"/>
    </source>
</evidence>
<protein>
    <recommendedName>
        <fullName evidence="11">Prominin-like protein</fullName>
    </recommendedName>
</protein>
<dbReference type="AlphaFoldDB" id="A0AAN7V795"/>
<organism evidence="9 10">
    <name type="scientific">Pyrocoelia pectoralis</name>
    <dbReference type="NCBI Taxonomy" id="417401"/>
    <lineage>
        <taxon>Eukaryota</taxon>
        <taxon>Metazoa</taxon>
        <taxon>Ecdysozoa</taxon>
        <taxon>Arthropoda</taxon>
        <taxon>Hexapoda</taxon>
        <taxon>Insecta</taxon>
        <taxon>Pterygota</taxon>
        <taxon>Neoptera</taxon>
        <taxon>Endopterygota</taxon>
        <taxon>Coleoptera</taxon>
        <taxon>Polyphaga</taxon>
        <taxon>Elateriformia</taxon>
        <taxon>Elateroidea</taxon>
        <taxon>Lampyridae</taxon>
        <taxon>Lampyrinae</taxon>
        <taxon>Pyrocoelia</taxon>
    </lineage>
</organism>
<evidence type="ECO:0000256" key="2">
    <source>
        <dbReference type="ARBA" id="ARBA00006058"/>
    </source>
</evidence>
<dbReference type="GO" id="GO:0016020">
    <property type="term" value="C:membrane"/>
    <property type="evidence" value="ECO:0007669"/>
    <property type="project" value="UniProtKB-SubCell"/>
</dbReference>
<proteinExistence type="inferred from homology"/>
<evidence type="ECO:0000256" key="3">
    <source>
        <dbReference type="ARBA" id="ARBA00022692"/>
    </source>
</evidence>
<feature type="compositionally biased region" description="Basic residues" evidence="7">
    <location>
        <begin position="878"/>
        <end position="890"/>
    </location>
</feature>
<feature type="transmembrane region" description="Helical" evidence="8">
    <location>
        <begin position="21"/>
        <end position="38"/>
    </location>
</feature>
<keyword evidence="4 8" id="KW-1133">Transmembrane helix</keyword>
<feature type="transmembrane region" description="Helical" evidence="8">
    <location>
        <begin position="817"/>
        <end position="835"/>
    </location>
</feature>
<evidence type="ECO:0000256" key="1">
    <source>
        <dbReference type="ARBA" id="ARBA00004141"/>
    </source>
</evidence>
<dbReference type="InterPro" id="IPR008795">
    <property type="entry name" value="Prominin"/>
</dbReference>
<name>A0AAN7V795_9COLE</name>
<keyword evidence="10" id="KW-1185">Reference proteome</keyword>
<keyword evidence="6" id="KW-0325">Glycoprotein</keyword>
<comment type="subcellular location">
    <subcellularLocation>
        <location evidence="1">Membrane</location>
        <topology evidence="1">Multi-pass membrane protein</topology>
    </subcellularLocation>
</comment>
<dbReference type="Pfam" id="PF05478">
    <property type="entry name" value="Prominin"/>
    <property type="match status" value="1"/>
</dbReference>
<dbReference type="PANTHER" id="PTHR22730">
    <property type="entry name" value="PROMININ PROM PROTEIN"/>
    <property type="match status" value="1"/>
</dbReference>
<evidence type="ECO:0000313" key="10">
    <source>
        <dbReference type="Proteomes" id="UP001329430"/>
    </source>
</evidence>
<evidence type="ECO:0000256" key="8">
    <source>
        <dbReference type="SAM" id="Phobius"/>
    </source>
</evidence>
<dbReference type="EMBL" id="JAVRBK010000007">
    <property type="protein sequence ID" value="KAK5641503.1"/>
    <property type="molecule type" value="Genomic_DNA"/>
</dbReference>
<comment type="caution">
    <text evidence="9">The sequence shown here is derived from an EMBL/GenBank/DDBJ whole genome shotgun (WGS) entry which is preliminary data.</text>
</comment>
<evidence type="ECO:0000256" key="5">
    <source>
        <dbReference type="ARBA" id="ARBA00023136"/>
    </source>
</evidence>
<gene>
    <name evidence="9" type="ORF">RI129_010050</name>
</gene>
<evidence type="ECO:0000256" key="6">
    <source>
        <dbReference type="ARBA" id="ARBA00023180"/>
    </source>
</evidence>
<feature type="transmembrane region" description="Helical" evidence="8">
    <location>
        <begin position="133"/>
        <end position="166"/>
    </location>
</feature>
<feature type="region of interest" description="Disordered" evidence="7">
    <location>
        <begin position="871"/>
        <end position="960"/>
    </location>
</feature>
<comment type="similarity">
    <text evidence="2">Belongs to the prominin family.</text>
</comment>
<evidence type="ECO:0000256" key="4">
    <source>
        <dbReference type="ARBA" id="ARBA00022989"/>
    </source>
</evidence>
<sequence>MDRKRRKPVTVSLTERRSCNLLSFVFTCCVLLLAFNFANCNFTSRINKISDDLHKALDAVLEMDGPNYTDIYENNTYYSDTKFHPKGMSGLYNVTTMFMNLIVSQEIYPEGFIKVVDGKLVLGSLSEQWQTLLAHYAALIAVVIVLLIFGILMPICGLCFCCCRCCGKCGARSKPFDKKGDLCKKICLATLLIGMGTLMLFGVVCAFVSNQHMQDGTNELPTNLKNSVRDADVYIQSTAKQIHLLLDVNYKEFEQLLFVTLDDCSNIISNQLEEYSNATALTEVFTIVNGLDEIKADLSFIKTVARDMRHNASELSDKVRGVKNSLVRALHKCNEVSQCSDMLSNYINPLGTEIDFSNLPDISQEIDNLNEVLNLDIAKTLKEGQQALDNIQVEINRTISSQIPKVKKSINTAGKEVIAGGSNVTTVLKKVSQALDDYVEEPLKDIEENLNKYSPYRYYVGLGVSCSLLIITLCVTLGLVCGICGKRPDAYSDDCCNKGAGSRFLMIGVGIMFLFAIILVVVTIVHFFLGILAQRLICDSFRHPNTSQVVKLVDEVMNLKGSLGLDVDINWVLNSCNKNLSIYNVFKLQNLFDINEVITYLDKFEINQTLADLTEQINANTSVDILNDKAEAHLKKLVSSGIADIKYDKFIDEYATNFTTIDLDFLASKLDELVKIVQDKVPSQPNLPADLIESAKNLRAYQKLYVVPMTMGAKESTVIAQKLKESLKFGKESFEVAINTLIEELKAAEHYLRYQGPSTMTAIAQNFGYGIEKQVRSYLYRVINNTKDKVGQCGPLSAGLNATLIATCDKILLPWNGFWFSLMWCLLLFIPTIIFSTKLATLYQKYEPYPGPLVEAEYLYDAYADRDNIPLNSTGNSKRSKLKHKKKQKRYERGAFGPDATGDGIARDMPGGSHYQDTRYADMAPKHWDEFPAGGPPQYQRAPAEYERPPPYYFPGTEQQ</sequence>
<dbReference type="Proteomes" id="UP001329430">
    <property type="component" value="Chromosome 7"/>
</dbReference>
<keyword evidence="3 8" id="KW-0812">Transmembrane</keyword>
<keyword evidence="5 8" id="KW-0472">Membrane</keyword>
<accession>A0AAN7V795</accession>
<evidence type="ECO:0000256" key="7">
    <source>
        <dbReference type="SAM" id="MobiDB-lite"/>
    </source>
</evidence>
<evidence type="ECO:0000313" key="9">
    <source>
        <dbReference type="EMBL" id="KAK5641503.1"/>
    </source>
</evidence>
<feature type="compositionally biased region" description="Basic and acidic residues" evidence="7">
    <location>
        <begin position="916"/>
        <end position="930"/>
    </location>
</feature>
<feature type="transmembrane region" description="Helical" evidence="8">
    <location>
        <begin position="458"/>
        <end position="483"/>
    </location>
</feature>
<feature type="transmembrane region" description="Helical" evidence="8">
    <location>
        <begin position="504"/>
        <end position="529"/>
    </location>
</feature>
<feature type="transmembrane region" description="Helical" evidence="8">
    <location>
        <begin position="186"/>
        <end position="209"/>
    </location>
</feature>
<reference evidence="9 10" key="1">
    <citation type="journal article" date="2024" name="Insects">
        <title>An Improved Chromosome-Level Genome Assembly of the Firefly Pyrocoelia pectoralis.</title>
        <authorList>
            <person name="Fu X."/>
            <person name="Meyer-Rochow V.B."/>
            <person name="Ballantyne L."/>
            <person name="Zhu X."/>
        </authorList>
    </citation>
    <scope>NUCLEOTIDE SEQUENCE [LARGE SCALE GENOMIC DNA]</scope>
    <source>
        <strain evidence="9">XCY_ONT2</strain>
    </source>
</reference>
<dbReference type="PANTHER" id="PTHR22730:SF1">
    <property type="entry name" value="PROMININ-LIKE PROTEIN"/>
    <property type="match status" value="1"/>
</dbReference>